<evidence type="ECO:0000256" key="5">
    <source>
        <dbReference type="ARBA" id="ARBA00023136"/>
    </source>
</evidence>
<evidence type="ECO:0000313" key="8">
    <source>
        <dbReference type="EMBL" id="KAH9833323.1"/>
    </source>
</evidence>
<name>A0ABQ8K7W9_9APHY</name>
<gene>
    <name evidence="8" type="ORF">C8Q71DRAFT_839667</name>
</gene>
<dbReference type="EMBL" id="JADCUA010000019">
    <property type="protein sequence ID" value="KAH9833323.1"/>
    <property type="molecule type" value="Genomic_DNA"/>
</dbReference>
<dbReference type="RefSeq" id="XP_047776089.1">
    <property type="nucleotide sequence ID" value="XM_047926501.1"/>
</dbReference>
<feature type="transmembrane region" description="Helical" evidence="7">
    <location>
        <begin position="288"/>
        <end position="308"/>
    </location>
</feature>
<evidence type="ECO:0000256" key="1">
    <source>
        <dbReference type="ARBA" id="ARBA00004141"/>
    </source>
</evidence>
<evidence type="ECO:0000256" key="4">
    <source>
        <dbReference type="ARBA" id="ARBA00022989"/>
    </source>
</evidence>
<dbReference type="InterPro" id="IPR004254">
    <property type="entry name" value="AdipoR/HlyIII-related"/>
</dbReference>
<feature type="transmembrane region" description="Helical" evidence="7">
    <location>
        <begin position="248"/>
        <end position="267"/>
    </location>
</feature>
<dbReference type="GeneID" id="72007233"/>
<keyword evidence="3 7" id="KW-0812">Transmembrane</keyword>
<evidence type="ECO:0000313" key="9">
    <source>
        <dbReference type="Proteomes" id="UP000814176"/>
    </source>
</evidence>
<feature type="transmembrane region" description="Helical" evidence="7">
    <location>
        <begin position="119"/>
        <end position="143"/>
    </location>
</feature>
<feature type="transmembrane region" description="Helical" evidence="7">
    <location>
        <begin position="215"/>
        <end position="236"/>
    </location>
</feature>
<feature type="transmembrane region" description="Helical" evidence="7">
    <location>
        <begin position="90"/>
        <end position="107"/>
    </location>
</feature>
<evidence type="ECO:0000256" key="2">
    <source>
        <dbReference type="ARBA" id="ARBA00007018"/>
    </source>
</evidence>
<feature type="transmembrane region" description="Helical" evidence="7">
    <location>
        <begin position="183"/>
        <end position="203"/>
    </location>
</feature>
<evidence type="ECO:0000256" key="3">
    <source>
        <dbReference type="ARBA" id="ARBA00022692"/>
    </source>
</evidence>
<proteinExistence type="inferred from homology"/>
<feature type="transmembrane region" description="Helical" evidence="7">
    <location>
        <begin position="155"/>
        <end position="177"/>
    </location>
</feature>
<feature type="region of interest" description="Disordered" evidence="6">
    <location>
        <begin position="1"/>
        <end position="32"/>
    </location>
</feature>
<accession>A0ABQ8K7W9</accession>
<comment type="caution">
    <text evidence="8">The sequence shown here is derived from an EMBL/GenBank/DDBJ whole genome shotgun (WGS) entry which is preliminary data.</text>
</comment>
<keyword evidence="9" id="KW-1185">Reference proteome</keyword>
<dbReference type="PANTHER" id="PTHR20855">
    <property type="entry name" value="ADIPOR/PROGESTIN RECEPTOR-RELATED"/>
    <property type="match status" value="1"/>
</dbReference>
<dbReference type="PANTHER" id="PTHR20855:SF52">
    <property type="entry name" value="ADIPONECTIN RECEPTOR PROTEIN"/>
    <property type="match status" value="1"/>
</dbReference>
<comment type="subcellular location">
    <subcellularLocation>
        <location evidence="1">Membrane</location>
        <topology evidence="1">Multi-pass membrane protein</topology>
    </subcellularLocation>
</comment>
<reference evidence="8 9" key="1">
    <citation type="journal article" date="2021" name="Environ. Microbiol.">
        <title>Gene family expansions and transcriptome signatures uncover fungal adaptations to wood decay.</title>
        <authorList>
            <person name="Hage H."/>
            <person name="Miyauchi S."/>
            <person name="Viragh M."/>
            <person name="Drula E."/>
            <person name="Min B."/>
            <person name="Chaduli D."/>
            <person name="Navarro D."/>
            <person name="Favel A."/>
            <person name="Norest M."/>
            <person name="Lesage-Meessen L."/>
            <person name="Balint B."/>
            <person name="Merenyi Z."/>
            <person name="de Eugenio L."/>
            <person name="Morin E."/>
            <person name="Martinez A.T."/>
            <person name="Baldrian P."/>
            <person name="Stursova M."/>
            <person name="Martinez M.J."/>
            <person name="Novotny C."/>
            <person name="Magnuson J.K."/>
            <person name="Spatafora J.W."/>
            <person name="Maurice S."/>
            <person name="Pangilinan J."/>
            <person name="Andreopoulos W."/>
            <person name="LaButti K."/>
            <person name="Hundley H."/>
            <person name="Na H."/>
            <person name="Kuo A."/>
            <person name="Barry K."/>
            <person name="Lipzen A."/>
            <person name="Henrissat B."/>
            <person name="Riley R."/>
            <person name="Ahrendt S."/>
            <person name="Nagy L.G."/>
            <person name="Grigoriev I.V."/>
            <person name="Martin F."/>
            <person name="Rosso M.N."/>
        </authorList>
    </citation>
    <scope>NUCLEOTIDE SEQUENCE [LARGE SCALE GENOMIC DNA]</scope>
    <source>
        <strain evidence="8 9">CIRM-BRFM 1785</strain>
    </source>
</reference>
<protein>
    <submittedName>
        <fullName evidence="8">HlyIII-domain-containing protein</fullName>
    </submittedName>
</protein>
<dbReference type="Proteomes" id="UP000814176">
    <property type="component" value="Unassembled WGS sequence"/>
</dbReference>
<evidence type="ECO:0000256" key="6">
    <source>
        <dbReference type="SAM" id="MobiDB-lite"/>
    </source>
</evidence>
<keyword evidence="4 7" id="KW-1133">Transmembrane helix</keyword>
<organism evidence="8 9">
    <name type="scientific">Rhodofomes roseus</name>
    <dbReference type="NCBI Taxonomy" id="34475"/>
    <lineage>
        <taxon>Eukaryota</taxon>
        <taxon>Fungi</taxon>
        <taxon>Dikarya</taxon>
        <taxon>Basidiomycota</taxon>
        <taxon>Agaricomycotina</taxon>
        <taxon>Agaricomycetes</taxon>
        <taxon>Polyporales</taxon>
        <taxon>Rhodofomes</taxon>
    </lineage>
</organism>
<dbReference type="Pfam" id="PF03006">
    <property type="entry name" value="HlyIII"/>
    <property type="match status" value="1"/>
</dbReference>
<sequence>MSQSDVASLRERRQNELNEADPNAIPESSGSAPVVQHGRLTLTWLEIPAWQRDNDYILNGYRRVQFSWRGCAYSVFGYLHNETVNIQTHLFGALLFVGLLGNVYQVKLASYETTAWQDFVVFAIFMSAAVFCLLASSWFHTFSVHSREVAVRCHAIDYVGIVVLTVGSFFPCIYYEFYCNTNLQVFYLSLIVLVGLGAAYIVLDPEYSKPSHRGARTKVFIALGLSAIFPVAHGFLTHGLHKLWTEIGFGWLVASGALYISGALLYANRIPERFSPGTFDYFFASHQIFHVCVVLAALSHYVCVLTAFEHWHARAEPHCPS</sequence>
<evidence type="ECO:0000256" key="7">
    <source>
        <dbReference type="SAM" id="Phobius"/>
    </source>
</evidence>
<comment type="similarity">
    <text evidence="2">Belongs to the ADIPOR family.</text>
</comment>
<keyword evidence="5 7" id="KW-0472">Membrane</keyword>